<evidence type="ECO:0000313" key="2">
    <source>
        <dbReference type="Proteomes" id="UP001491310"/>
    </source>
</evidence>
<evidence type="ECO:0000313" key="1">
    <source>
        <dbReference type="EMBL" id="KAK9901704.1"/>
    </source>
</evidence>
<organism evidence="1 2">
    <name type="scientific">Coccomyxa subellipsoidea</name>
    <dbReference type="NCBI Taxonomy" id="248742"/>
    <lineage>
        <taxon>Eukaryota</taxon>
        <taxon>Viridiplantae</taxon>
        <taxon>Chlorophyta</taxon>
        <taxon>core chlorophytes</taxon>
        <taxon>Trebouxiophyceae</taxon>
        <taxon>Trebouxiophyceae incertae sedis</taxon>
        <taxon>Coccomyxaceae</taxon>
        <taxon>Coccomyxa</taxon>
    </lineage>
</organism>
<sequence length="307" mass="31921">MLSNNLDDELHVQAFLQGYKMALILALVASLAVLAAPSAAITDVNILNFALNLECLEAEFYSYAAFGKGLNATLLGGGPGATGGEKAQLSYSVQQYATEIAQDEINHVAFLRSALGAAAIPCPQIDIGAAFSAVINAALGTKATSYKFSPYDNDLDFLLGAFLFEDVGVTAYSGAAPFISDKTTVLAAAAGILSVEAYHAGIIRTLLFQDGAYPVKPYKIQTVDFVQALSNLRAAVGGGKDKGITDPPANGSLYIPYLTSKYSSNLVPTNDDSLAFARTIPEVLAIVYGGSASTPGAFFPQGINPGA</sequence>
<proteinExistence type="predicted"/>
<dbReference type="InterPro" id="IPR052965">
    <property type="entry name" value="Pigment-catalase-like"/>
</dbReference>
<protein>
    <recommendedName>
        <fullName evidence="3">Desiccation-related protein PCC13-62</fullName>
    </recommendedName>
</protein>
<reference evidence="1 2" key="1">
    <citation type="journal article" date="2024" name="Nat. Commun.">
        <title>Phylogenomics reveals the evolutionary origins of lichenization in chlorophyte algae.</title>
        <authorList>
            <person name="Puginier C."/>
            <person name="Libourel C."/>
            <person name="Otte J."/>
            <person name="Skaloud P."/>
            <person name="Haon M."/>
            <person name="Grisel S."/>
            <person name="Petersen M."/>
            <person name="Berrin J.G."/>
            <person name="Delaux P.M."/>
            <person name="Dal Grande F."/>
            <person name="Keller J."/>
        </authorList>
    </citation>
    <scope>NUCLEOTIDE SEQUENCE [LARGE SCALE GENOMIC DNA]</scope>
    <source>
        <strain evidence="1 2">SAG 216-7</strain>
    </source>
</reference>
<dbReference type="PANTHER" id="PTHR31694:SF26">
    <property type="entry name" value="OS05G0151100 PROTEIN"/>
    <property type="match status" value="1"/>
</dbReference>
<accession>A0ABR2YBQ1</accession>
<dbReference type="InterPro" id="IPR009078">
    <property type="entry name" value="Ferritin-like_SF"/>
</dbReference>
<evidence type="ECO:0008006" key="3">
    <source>
        <dbReference type="Google" id="ProtNLM"/>
    </source>
</evidence>
<comment type="caution">
    <text evidence="1">The sequence shown here is derived from an EMBL/GenBank/DDBJ whole genome shotgun (WGS) entry which is preliminary data.</text>
</comment>
<dbReference type="EMBL" id="JALJOT010000017">
    <property type="protein sequence ID" value="KAK9901704.1"/>
    <property type="molecule type" value="Genomic_DNA"/>
</dbReference>
<gene>
    <name evidence="1" type="ORF">WJX75_009490</name>
</gene>
<dbReference type="Pfam" id="PF13668">
    <property type="entry name" value="Ferritin_2"/>
    <property type="match status" value="1"/>
</dbReference>
<keyword evidence="2" id="KW-1185">Reference proteome</keyword>
<name>A0ABR2YBQ1_9CHLO</name>
<dbReference type="SUPFAM" id="SSF47240">
    <property type="entry name" value="Ferritin-like"/>
    <property type="match status" value="1"/>
</dbReference>
<dbReference type="Proteomes" id="UP001491310">
    <property type="component" value="Unassembled WGS sequence"/>
</dbReference>
<dbReference type="PANTHER" id="PTHR31694">
    <property type="entry name" value="DESICCATION-LIKE PROTEIN"/>
    <property type="match status" value="1"/>
</dbReference>